<comment type="caution">
    <text evidence="2">The sequence shown here is derived from an EMBL/GenBank/DDBJ whole genome shotgun (WGS) entry which is preliminary data.</text>
</comment>
<name>A0A931EXK3_9ACTN</name>
<organism evidence="2 3">
    <name type="scientific">Nonomuraea cypriaca</name>
    <dbReference type="NCBI Taxonomy" id="1187855"/>
    <lineage>
        <taxon>Bacteria</taxon>
        <taxon>Bacillati</taxon>
        <taxon>Actinomycetota</taxon>
        <taxon>Actinomycetes</taxon>
        <taxon>Streptosporangiales</taxon>
        <taxon>Streptosporangiaceae</taxon>
        <taxon>Nonomuraea</taxon>
    </lineage>
</organism>
<proteinExistence type="predicted"/>
<evidence type="ECO:0000259" key="1">
    <source>
        <dbReference type="Pfam" id="PF13936"/>
    </source>
</evidence>
<accession>A0A931EXK3</accession>
<protein>
    <submittedName>
        <fullName evidence="2">Helix-turn-helix domain-containing protein</fullName>
    </submittedName>
</protein>
<dbReference type="EMBL" id="JADOGI010000026">
    <property type="protein sequence ID" value="MBF8186335.1"/>
    <property type="molecule type" value="Genomic_DNA"/>
</dbReference>
<evidence type="ECO:0000313" key="2">
    <source>
        <dbReference type="EMBL" id="MBF8186335.1"/>
    </source>
</evidence>
<feature type="domain" description="Transposase IS30-like HTH" evidence="1">
    <location>
        <begin position="3"/>
        <end position="28"/>
    </location>
</feature>
<gene>
    <name evidence="2" type="ORF">ITP53_11355</name>
</gene>
<reference evidence="2" key="1">
    <citation type="submission" date="2020-11" db="EMBL/GenBank/DDBJ databases">
        <title>Whole-genome analyses of Nonomuraea sp. K274.</title>
        <authorList>
            <person name="Veyisoglu A."/>
        </authorList>
    </citation>
    <scope>NUCLEOTIDE SEQUENCE</scope>
    <source>
        <strain evidence="2">K274</strain>
    </source>
</reference>
<sequence>MRRMHADGASCNEVARALGRAPSTISRVSARLGLTWDRAAQTAAATAAAQADARTRRLGIIARLYGQIETILDRLEAPVYSWTTTTGNGIETAQLDQPPAQEVKALIQSVSSAATTAAKLEAVDSDHGADGAKSMIAGLAEGLRAVAAHLGNDDEHQAAEDESG</sequence>
<dbReference type="InterPro" id="IPR025246">
    <property type="entry name" value="IS30-like_HTH"/>
</dbReference>
<keyword evidence="3" id="KW-1185">Reference proteome</keyword>
<dbReference type="AlphaFoldDB" id="A0A931EXK3"/>
<dbReference type="Pfam" id="PF13936">
    <property type="entry name" value="HTH_38"/>
    <property type="match status" value="1"/>
</dbReference>
<evidence type="ECO:0000313" key="3">
    <source>
        <dbReference type="Proteomes" id="UP000605361"/>
    </source>
</evidence>
<dbReference type="Proteomes" id="UP000605361">
    <property type="component" value="Unassembled WGS sequence"/>
</dbReference>